<dbReference type="Gramene" id="arahy.Tifrunner.gnm2.ann2.Ah06g061000.1">
    <property type="protein sequence ID" value="arahy.Tifrunner.gnm2.ann2.Ah06g061000.1-CDS-1"/>
    <property type="gene ID" value="arahy.Tifrunner.gnm2.ann2.Ah06g061000"/>
</dbReference>
<accession>A0A445CMZ2</accession>
<keyword evidence="7 12" id="KW-1015">Disulfide bond</keyword>
<dbReference type="InterPro" id="IPR006045">
    <property type="entry name" value="Cupin_1"/>
</dbReference>
<comment type="similarity">
    <text evidence="2 13">Belongs to the germin family.</text>
</comment>
<feature type="binding site" evidence="10">
    <location>
        <position position="120"/>
    </location>
    <ligand>
        <name>oxalate</name>
        <dbReference type="ChEBI" id="CHEBI:30623"/>
    </ligand>
</feature>
<feature type="binding site" evidence="11">
    <location>
        <position position="159"/>
    </location>
    <ligand>
        <name>Mn(2+)</name>
        <dbReference type="ChEBI" id="CHEBI:29035"/>
    </ligand>
</feature>
<keyword evidence="3 13" id="KW-0052">Apoplast</keyword>
<evidence type="ECO:0000313" key="16">
    <source>
        <dbReference type="Proteomes" id="UP000289738"/>
    </source>
</evidence>
<comment type="subcellular location">
    <subcellularLocation>
        <location evidence="1 13">Secreted</location>
        <location evidence="1 13">Extracellular space</location>
        <location evidence="1 13">Apoplast</location>
    </subcellularLocation>
</comment>
<keyword evidence="6 13" id="KW-0732">Signal</keyword>
<dbReference type="GO" id="GO:0030145">
    <property type="term" value="F:manganese ion binding"/>
    <property type="evidence" value="ECO:0007669"/>
    <property type="project" value="UniProtKB-UniRule"/>
</dbReference>
<protein>
    <recommendedName>
        <fullName evidence="13">Germin-like protein</fullName>
    </recommendedName>
</protein>
<dbReference type="PROSITE" id="PS00725">
    <property type="entry name" value="GERMIN"/>
    <property type="match status" value="1"/>
</dbReference>
<evidence type="ECO:0000256" key="13">
    <source>
        <dbReference type="RuleBase" id="RU366015"/>
    </source>
</evidence>
<dbReference type="CDD" id="cd02241">
    <property type="entry name" value="cupin_OxOx"/>
    <property type="match status" value="1"/>
</dbReference>
<dbReference type="InterPro" id="IPR014710">
    <property type="entry name" value="RmlC-like_jellyroll"/>
</dbReference>
<dbReference type="Gene3D" id="2.60.120.10">
    <property type="entry name" value="Jelly Rolls"/>
    <property type="match status" value="1"/>
</dbReference>
<evidence type="ECO:0000256" key="3">
    <source>
        <dbReference type="ARBA" id="ARBA00022523"/>
    </source>
</evidence>
<evidence type="ECO:0000256" key="12">
    <source>
        <dbReference type="PIRSR" id="PIRSR601929-3"/>
    </source>
</evidence>
<evidence type="ECO:0000256" key="6">
    <source>
        <dbReference type="ARBA" id="ARBA00022729"/>
    </source>
</evidence>
<dbReference type="STRING" id="3818.A0A445CMZ2"/>
<evidence type="ECO:0000256" key="7">
    <source>
        <dbReference type="ARBA" id="ARBA00023157"/>
    </source>
</evidence>
<dbReference type="FunFam" id="2.60.120.10:FF:000025">
    <property type="entry name" value="germin-like protein subfamily 2 member 1"/>
    <property type="match status" value="1"/>
</dbReference>
<dbReference type="GO" id="GO:0048046">
    <property type="term" value="C:apoplast"/>
    <property type="evidence" value="ECO:0007669"/>
    <property type="project" value="UniProtKB-SubCell"/>
</dbReference>
<dbReference type="EMBL" id="SDMP01000006">
    <property type="protein sequence ID" value="RYR52301.1"/>
    <property type="molecule type" value="Genomic_DNA"/>
</dbReference>
<dbReference type="InterPro" id="IPR001929">
    <property type="entry name" value="Germin"/>
</dbReference>
<dbReference type="SMR" id="A0A445CMZ2"/>
<feature type="domain" description="Cupin type-1" evidence="14">
    <location>
        <begin position="65"/>
        <end position="214"/>
    </location>
</feature>
<feature type="binding site" evidence="10">
    <location>
        <position position="110"/>
    </location>
    <ligand>
        <name>oxalate</name>
        <dbReference type="ChEBI" id="CHEBI:30623"/>
    </ligand>
</feature>
<keyword evidence="8" id="KW-0325">Glycoprotein</keyword>
<dbReference type="AlphaFoldDB" id="A0A445CMZ2"/>
<evidence type="ECO:0000313" key="15">
    <source>
        <dbReference type="EMBL" id="RYR52301.1"/>
    </source>
</evidence>
<feature type="signal peptide" evidence="13">
    <location>
        <begin position="1"/>
        <end position="23"/>
    </location>
</feature>
<sequence length="224" mass="23446">MSQSNTIASLVILISSAISFAFASDPDTLQDFCVALPSSSKTGVKVNGFACKESSNVTESDFFFNGLAKAATINNTVGSVVTAANVEKIPGLNTLGVSLSRIDYKPGGLNPPHTHPRATEVVFVLEGELEVGFVTTSNKLISKTIKEGEVFVFPKGLIHFQKNNNGDKPAAVVSAFNSQLPGTLSIAAALFGATPAVPDDVLALAFQIDAQDVSNIKTNLSSKK</sequence>
<keyword evidence="16" id="KW-1185">Reference proteome</keyword>
<evidence type="ECO:0000256" key="8">
    <source>
        <dbReference type="ARBA" id="ARBA00023180"/>
    </source>
</evidence>
<feature type="chain" id="PRO_5019614937" description="Germin-like protein" evidence="13">
    <location>
        <begin position="24"/>
        <end position="224"/>
    </location>
</feature>
<dbReference type="SMART" id="SM00835">
    <property type="entry name" value="Cupin_1"/>
    <property type="match status" value="1"/>
</dbReference>
<dbReference type="GO" id="GO:2000280">
    <property type="term" value="P:regulation of root development"/>
    <property type="evidence" value="ECO:0007669"/>
    <property type="project" value="UniProtKB-ARBA"/>
</dbReference>
<keyword evidence="5 10" id="KW-0479">Metal-binding</keyword>
<evidence type="ECO:0000256" key="11">
    <source>
        <dbReference type="PIRSR" id="PIRSR601929-2"/>
    </source>
</evidence>
<evidence type="ECO:0000256" key="5">
    <source>
        <dbReference type="ARBA" id="ARBA00022723"/>
    </source>
</evidence>
<organism evidence="15 16">
    <name type="scientific">Arachis hypogaea</name>
    <name type="common">Peanut</name>
    <dbReference type="NCBI Taxonomy" id="3818"/>
    <lineage>
        <taxon>Eukaryota</taxon>
        <taxon>Viridiplantae</taxon>
        <taxon>Streptophyta</taxon>
        <taxon>Embryophyta</taxon>
        <taxon>Tracheophyta</taxon>
        <taxon>Spermatophyta</taxon>
        <taxon>Magnoliopsida</taxon>
        <taxon>eudicotyledons</taxon>
        <taxon>Gunneridae</taxon>
        <taxon>Pentapetalae</taxon>
        <taxon>rosids</taxon>
        <taxon>fabids</taxon>
        <taxon>Fabales</taxon>
        <taxon>Fabaceae</taxon>
        <taxon>Papilionoideae</taxon>
        <taxon>50 kb inversion clade</taxon>
        <taxon>dalbergioids sensu lato</taxon>
        <taxon>Dalbergieae</taxon>
        <taxon>Pterocarpus clade</taxon>
        <taxon>Arachis</taxon>
    </lineage>
</organism>
<dbReference type="GO" id="GO:0010497">
    <property type="term" value="P:plasmodesmata-mediated intercellular transport"/>
    <property type="evidence" value="ECO:0007669"/>
    <property type="project" value="UniProtKB-ARBA"/>
</dbReference>
<name>A0A445CMZ2_ARAHY</name>
<dbReference type="OrthoDB" id="1921208at2759"/>
<comment type="caution">
    <text evidence="15">The sequence shown here is derived from an EMBL/GenBank/DDBJ whole genome shotgun (WGS) entry which is preliminary data.</text>
</comment>
<evidence type="ECO:0000256" key="1">
    <source>
        <dbReference type="ARBA" id="ARBA00004271"/>
    </source>
</evidence>
<evidence type="ECO:0000256" key="9">
    <source>
        <dbReference type="ARBA" id="ARBA00023211"/>
    </source>
</evidence>
<gene>
    <name evidence="15" type="ORF">Ahy_A06g027235</name>
</gene>
<feature type="binding site" evidence="10">
    <location>
        <position position="115"/>
    </location>
    <ligand>
        <name>oxalate</name>
        <dbReference type="ChEBI" id="CHEBI:30623"/>
    </ligand>
</feature>
<proteinExistence type="inferred from homology"/>
<feature type="binding site" evidence="11">
    <location>
        <position position="113"/>
    </location>
    <ligand>
        <name>Mn(2+)</name>
        <dbReference type="ChEBI" id="CHEBI:29035"/>
    </ligand>
</feature>
<dbReference type="Pfam" id="PF00190">
    <property type="entry name" value="Cupin_1"/>
    <property type="match status" value="1"/>
</dbReference>
<dbReference type="PRINTS" id="PR00325">
    <property type="entry name" value="GERMIN"/>
</dbReference>
<evidence type="ECO:0000256" key="10">
    <source>
        <dbReference type="PIRSR" id="PIRSR601929-1"/>
    </source>
</evidence>
<dbReference type="SUPFAM" id="SSF51182">
    <property type="entry name" value="RmlC-like cupins"/>
    <property type="match status" value="1"/>
</dbReference>
<feature type="binding site" evidence="11">
    <location>
        <position position="115"/>
    </location>
    <ligand>
        <name>Mn(2+)</name>
        <dbReference type="ChEBI" id="CHEBI:29035"/>
    </ligand>
</feature>
<evidence type="ECO:0000259" key="14">
    <source>
        <dbReference type="SMART" id="SM00835"/>
    </source>
</evidence>
<dbReference type="PANTHER" id="PTHR31238">
    <property type="entry name" value="GERMIN-LIKE PROTEIN SUBFAMILY 3 MEMBER 3"/>
    <property type="match status" value="1"/>
</dbReference>
<reference evidence="15 16" key="1">
    <citation type="submission" date="2019-01" db="EMBL/GenBank/DDBJ databases">
        <title>Sequencing of cultivated peanut Arachis hypogaea provides insights into genome evolution and oil improvement.</title>
        <authorList>
            <person name="Chen X."/>
        </authorList>
    </citation>
    <scope>NUCLEOTIDE SEQUENCE [LARGE SCALE GENOMIC DNA]</scope>
    <source>
        <strain evidence="16">cv. Fuhuasheng</strain>
        <tissue evidence="15">Leaves</tissue>
    </source>
</reference>
<feature type="disulfide bond" evidence="12">
    <location>
        <begin position="33"/>
        <end position="51"/>
    </location>
</feature>
<feature type="binding site" evidence="11">
    <location>
        <position position="120"/>
    </location>
    <ligand>
        <name>Mn(2+)</name>
        <dbReference type="ChEBI" id="CHEBI:29035"/>
    </ligand>
</feature>
<dbReference type="InterPro" id="IPR019780">
    <property type="entry name" value="Germin_Mn-BS"/>
</dbReference>
<keyword evidence="4 13" id="KW-0964">Secreted</keyword>
<dbReference type="InterPro" id="IPR011051">
    <property type="entry name" value="RmlC_Cupin_sf"/>
</dbReference>
<evidence type="ECO:0000256" key="2">
    <source>
        <dbReference type="ARBA" id="ARBA00007456"/>
    </source>
</evidence>
<dbReference type="Proteomes" id="UP000289738">
    <property type="component" value="Chromosome A06"/>
</dbReference>
<evidence type="ECO:0000256" key="4">
    <source>
        <dbReference type="ARBA" id="ARBA00022525"/>
    </source>
</evidence>
<keyword evidence="9 10" id="KW-0464">Manganese</keyword>
<dbReference type="GO" id="GO:0009506">
    <property type="term" value="C:plasmodesma"/>
    <property type="evidence" value="ECO:0007669"/>
    <property type="project" value="UniProtKB-ARBA"/>
</dbReference>